<name>A0A1V0S9A0_9VIRU</name>
<organism evidence="1">
    <name type="scientific">Catovirus CTV1</name>
    <dbReference type="NCBI Taxonomy" id="1977631"/>
    <lineage>
        <taxon>Viruses</taxon>
        <taxon>Varidnaviria</taxon>
        <taxon>Bamfordvirae</taxon>
        <taxon>Nucleocytoviricota</taxon>
        <taxon>Megaviricetes</taxon>
        <taxon>Imitervirales</taxon>
        <taxon>Mimiviridae</taxon>
        <taxon>Klosneuvirinae</taxon>
        <taxon>Catovirus</taxon>
    </lineage>
</organism>
<dbReference type="PANTHER" id="PTHR38657:SF1">
    <property type="entry name" value="SLR1343 PROTEIN"/>
    <property type="match status" value="1"/>
</dbReference>
<dbReference type="InterPro" id="IPR052551">
    <property type="entry name" value="UV-DNA_repair_photolyase"/>
</dbReference>
<sequence>MPVIIFPNQLFEDNTLIEKNDDVYLIEHNVYFKLYKYHKLKLILLRSAMKNYEDFLKNKYKCKTHYYENHVNIETIFEKNKGKEFLMYNPIDHTIVNEIERKCQKYKINLNINDSPNFVCSLETLKRYEKSGGKVKHSSFYKWCRKEFDILMSGDNPAGGKWSYDKNNRLPFPQNFKTNDKIILNNDKYVIEATNYVNKYFGKNVGSTEFYLPINHAEAKKHFKKFLKDRLECFGPYQDAVKEEIIYGCHSLLSPLINIGLLNPKYIIDETIKYFNKKKTSIESVEAFIRQLFWREYVMYIYMFYDDELTKINFFKHKNNISKDWYNGTTNIKPIDDLINKVTKYGYLHHIERLMYIGNFMLLSKINPDKVYEWFMTFFVDAIAPWVMKPNVYGMSQFSTGPFMMNRPYFSSSNYIQKMSTYKKKYNVYPTIEINEEIYEWFEIWDALYHNFIEENKNYLKKNYSTAGIISSWSKKNKNDKKIIINLARNYLKNYT</sequence>
<gene>
    <name evidence="1" type="ORF">Catovirus_1_278</name>
</gene>
<keyword evidence="1" id="KW-0456">Lyase</keyword>
<dbReference type="PANTHER" id="PTHR38657">
    <property type="entry name" value="SLR1343 PROTEIN"/>
    <property type="match status" value="1"/>
</dbReference>
<dbReference type="Gene3D" id="1.10.579.10">
    <property type="entry name" value="DNA Cyclobutane Dipyrimidine Photolyase, subunit A, domain 3"/>
    <property type="match status" value="1"/>
</dbReference>
<dbReference type="SUPFAM" id="SSF48173">
    <property type="entry name" value="Cryptochrome/photolyase FAD-binding domain"/>
    <property type="match status" value="1"/>
</dbReference>
<dbReference type="InterPro" id="IPR007357">
    <property type="entry name" value="PhrB-like"/>
</dbReference>
<dbReference type="Pfam" id="PF04244">
    <property type="entry name" value="DPRP"/>
    <property type="match status" value="1"/>
</dbReference>
<dbReference type="EMBL" id="KY684083">
    <property type="protein sequence ID" value="ARF08228.1"/>
    <property type="molecule type" value="Genomic_DNA"/>
</dbReference>
<dbReference type="Gene3D" id="3.40.50.620">
    <property type="entry name" value="HUPs"/>
    <property type="match status" value="1"/>
</dbReference>
<dbReference type="InterPro" id="IPR014729">
    <property type="entry name" value="Rossmann-like_a/b/a_fold"/>
</dbReference>
<accession>A0A1V0S9A0</accession>
<dbReference type="GO" id="GO:0016829">
    <property type="term" value="F:lyase activity"/>
    <property type="evidence" value="ECO:0007669"/>
    <property type="project" value="UniProtKB-KW"/>
</dbReference>
<dbReference type="InterPro" id="IPR036134">
    <property type="entry name" value="Crypto/Photolyase_FAD-like_sf"/>
</dbReference>
<protein>
    <submittedName>
        <fullName evidence="1">Deoxyribodipyrimidine photolyase-related protein</fullName>
    </submittedName>
</protein>
<evidence type="ECO:0000313" key="1">
    <source>
        <dbReference type="EMBL" id="ARF08228.1"/>
    </source>
</evidence>
<dbReference type="Gene3D" id="1.10.10.1710">
    <property type="entry name" value="Deoxyribodipyrimidine photolyase-related"/>
    <property type="match status" value="1"/>
</dbReference>
<reference evidence="1" key="1">
    <citation type="journal article" date="2017" name="Science">
        <title>Giant viruses with an expanded complement of translation system components.</title>
        <authorList>
            <person name="Schulz F."/>
            <person name="Yutin N."/>
            <person name="Ivanova N.N."/>
            <person name="Ortega D.R."/>
            <person name="Lee T.K."/>
            <person name="Vierheilig J."/>
            <person name="Daims H."/>
            <person name="Horn M."/>
            <person name="Wagner M."/>
            <person name="Jensen G.J."/>
            <person name="Kyrpides N.C."/>
            <person name="Koonin E.V."/>
            <person name="Woyke T."/>
        </authorList>
    </citation>
    <scope>NUCLEOTIDE SEQUENCE</scope>
    <source>
        <strain evidence="1">CTV1</strain>
    </source>
</reference>
<proteinExistence type="predicted"/>
<dbReference type="Gene3D" id="1.25.40.80">
    <property type="match status" value="1"/>
</dbReference>